<name>A0A433HIP9_9BACI</name>
<protein>
    <submittedName>
        <fullName evidence="2">Uncharacterized protein</fullName>
    </submittedName>
</protein>
<sequence>MSKIILITGVVLIAFSGIFLGAWVSGDQQRGNFYSETKENRFLRTKISLWSGGLGLLCLAIWGLIYY</sequence>
<feature type="transmembrane region" description="Helical" evidence="1">
    <location>
        <begin position="6"/>
        <end position="26"/>
    </location>
</feature>
<accession>A0A433HIP9</accession>
<reference evidence="2 3" key="1">
    <citation type="submission" date="2018-12" db="EMBL/GenBank/DDBJ databases">
        <title>Bacillus chawlae sp. nov., Bacillus glennii sp. nov., and Bacillus saganii sp. nov. Isolated from the Vehicle Assembly Building at Kennedy Space Center where the Viking Spacecraft were Assembled.</title>
        <authorList>
            <person name="Seuylemezian A."/>
            <person name="Vaishampayan P."/>
        </authorList>
    </citation>
    <scope>NUCLEOTIDE SEQUENCE [LARGE SCALE GENOMIC DNA]</scope>
    <source>
        <strain evidence="2 3">L5</strain>
    </source>
</reference>
<gene>
    <name evidence="2" type="ORF">ELQ35_13730</name>
</gene>
<comment type="caution">
    <text evidence="2">The sequence shown here is derived from an EMBL/GenBank/DDBJ whole genome shotgun (WGS) entry which is preliminary data.</text>
</comment>
<dbReference type="AlphaFoldDB" id="A0A433HIP9"/>
<organism evidence="2 3">
    <name type="scientific">Peribacillus cavernae</name>
    <dbReference type="NCBI Taxonomy" id="1674310"/>
    <lineage>
        <taxon>Bacteria</taxon>
        <taxon>Bacillati</taxon>
        <taxon>Bacillota</taxon>
        <taxon>Bacilli</taxon>
        <taxon>Bacillales</taxon>
        <taxon>Bacillaceae</taxon>
        <taxon>Peribacillus</taxon>
    </lineage>
</organism>
<keyword evidence="1" id="KW-0812">Transmembrane</keyword>
<evidence type="ECO:0000313" key="3">
    <source>
        <dbReference type="Proteomes" id="UP000267430"/>
    </source>
</evidence>
<dbReference type="OrthoDB" id="2940255at2"/>
<dbReference type="Pfam" id="PF17247">
    <property type="entry name" value="DUF5316"/>
    <property type="match status" value="1"/>
</dbReference>
<keyword evidence="3" id="KW-1185">Reference proteome</keyword>
<keyword evidence="1" id="KW-1133">Transmembrane helix</keyword>
<keyword evidence="1" id="KW-0472">Membrane</keyword>
<evidence type="ECO:0000313" key="2">
    <source>
        <dbReference type="EMBL" id="RUQ28281.1"/>
    </source>
</evidence>
<proteinExistence type="predicted"/>
<dbReference type="InterPro" id="IPR035167">
    <property type="entry name" value="DUF5316"/>
</dbReference>
<dbReference type="Proteomes" id="UP000267430">
    <property type="component" value="Unassembled WGS sequence"/>
</dbReference>
<dbReference type="RefSeq" id="WP_126865388.1">
    <property type="nucleotide sequence ID" value="NZ_JAUSTX010000002.1"/>
</dbReference>
<evidence type="ECO:0000256" key="1">
    <source>
        <dbReference type="SAM" id="Phobius"/>
    </source>
</evidence>
<dbReference type="EMBL" id="RYZZ01000017">
    <property type="protein sequence ID" value="RUQ28281.1"/>
    <property type="molecule type" value="Genomic_DNA"/>
</dbReference>
<feature type="transmembrane region" description="Helical" evidence="1">
    <location>
        <begin position="47"/>
        <end position="65"/>
    </location>
</feature>